<dbReference type="EMBL" id="FQVY01000006">
    <property type="protein sequence ID" value="SHG60419.1"/>
    <property type="molecule type" value="Genomic_DNA"/>
</dbReference>
<reference evidence="3" key="1">
    <citation type="submission" date="2016-11" db="EMBL/GenBank/DDBJ databases">
        <authorList>
            <person name="Jaros S."/>
            <person name="Januszkiewicz K."/>
            <person name="Wedrychowicz H."/>
        </authorList>
    </citation>
    <scope>NUCLEOTIDE SEQUENCE [LARGE SCALE GENOMIC DNA]</scope>
    <source>
        <strain evidence="3">DSM 4029</strain>
    </source>
</reference>
<dbReference type="Proteomes" id="UP000184089">
    <property type="component" value="Unassembled WGS sequence"/>
</dbReference>
<evidence type="ECO:0000256" key="1">
    <source>
        <dbReference type="SAM" id="Phobius"/>
    </source>
</evidence>
<feature type="transmembrane region" description="Helical" evidence="1">
    <location>
        <begin position="94"/>
        <end position="114"/>
    </location>
</feature>
<keyword evidence="1" id="KW-0812">Transmembrane</keyword>
<keyword evidence="1" id="KW-1133">Transmembrane helix</keyword>
<feature type="transmembrane region" description="Helical" evidence="1">
    <location>
        <begin position="61"/>
        <end position="82"/>
    </location>
</feature>
<name>A0AAQ1RX91_9FIRM</name>
<feature type="transmembrane region" description="Helical" evidence="1">
    <location>
        <begin position="139"/>
        <end position="160"/>
    </location>
</feature>
<protein>
    <submittedName>
        <fullName evidence="2">Uncharacterized protein</fullName>
    </submittedName>
</protein>
<evidence type="ECO:0000313" key="2">
    <source>
        <dbReference type="EMBL" id="SHG60419.1"/>
    </source>
</evidence>
<sequence>MVQMLLAEGMLLCSLFWAFCWLGTGSDEKNIRNFSTYPDEVQKIVKARPELSGNIRQRGPAAIFAGNLLLFTALLFAMGLLTRQEYFAGNFLNTLLLGQALNLFDFLVIDLLWWRHTKRVRFSGTEESPELYADPRKHFYAFLRGVLLFLAVALINGYLLTWI</sequence>
<organism evidence="2 3">
    <name type="scientific">Bittarella massiliensis</name>
    <name type="common">ex Durand et al. 2017</name>
    <dbReference type="NCBI Taxonomy" id="1720313"/>
    <lineage>
        <taxon>Bacteria</taxon>
        <taxon>Bacillati</taxon>
        <taxon>Bacillota</taxon>
        <taxon>Clostridia</taxon>
        <taxon>Eubacteriales</taxon>
        <taxon>Oscillospiraceae</taxon>
        <taxon>Bittarella (ex Durand et al. 2017)</taxon>
    </lineage>
</organism>
<proteinExistence type="predicted"/>
<accession>A0AAQ1RX91</accession>
<evidence type="ECO:0000313" key="3">
    <source>
        <dbReference type="Proteomes" id="UP000184089"/>
    </source>
</evidence>
<gene>
    <name evidence="2" type="ORF">SAMN05444424_2786</name>
</gene>
<dbReference type="RefSeq" id="WP_021661275.1">
    <property type="nucleotide sequence ID" value="NZ_FQVY01000006.1"/>
</dbReference>
<keyword evidence="1" id="KW-0472">Membrane</keyword>
<comment type="caution">
    <text evidence="2">The sequence shown here is derived from an EMBL/GenBank/DDBJ whole genome shotgun (WGS) entry which is preliminary data.</text>
</comment>
<dbReference type="AlphaFoldDB" id="A0AAQ1RX91"/>